<protein>
    <submittedName>
        <fullName evidence="2">Uncharacterized protein</fullName>
    </submittedName>
</protein>
<dbReference type="Proteomes" id="UP000051574">
    <property type="component" value="Unassembled WGS sequence"/>
</dbReference>
<comment type="caution">
    <text evidence="2">The sequence shown here is derived from an EMBL/GenBank/DDBJ whole genome shotgun (WGS) entry which is preliminary data.</text>
</comment>
<dbReference type="OrthoDB" id="37721at2759"/>
<dbReference type="AlphaFoldDB" id="A0A0T6BB04"/>
<evidence type="ECO:0000313" key="3">
    <source>
        <dbReference type="Proteomes" id="UP000051574"/>
    </source>
</evidence>
<feature type="non-terminal residue" evidence="2">
    <location>
        <position position="1"/>
    </location>
</feature>
<reference evidence="2 3" key="1">
    <citation type="submission" date="2015-09" db="EMBL/GenBank/DDBJ databases">
        <title>Draft genome of the scarab beetle Oryctes borbonicus.</title>
        <authorList>
            <person name="Meyer J.M."/>
            <person name="Markov G.V."/>
            <person name="Baskaran P."/>
            <person name="Herrmann M."/>
            <person name="Sommer R.J."/>
            <person name="Roedelsperger C."/>
        </authorList>
    </citation>
    <scope>NUCLEOTIDE SEQUENCE [LARGE SCALE GENOMIC DNA]</scope>
    <source>
        <strain evidence="2">OB123</strain>
        <tissue evidence="2">Whole animal</tissue>
    </source>
</reference>
<proteinExistence type="predicted"/>
<gene>
    <name evidence="2" type="ORF">AMK59_2349</name>
</gene>
<keyword evidence="1" id="KW-0812">Transmembrane</keyword>
<dbReference type="EMBL" id="LJIG01002440">
    <property type="protein sequence ID" value="KRT84500.1"/>
    <property type="molecule type" value="Genomic_DNA"/>
</dbReference>
<name>A0A0T6BB04_9SCAR</name>
<keyword evidence="1" id="KW-1133">Transmembrane helix</keyword>
<evidence type="ECO:0000313" key="2">
    <source>
        <dbReference type="EMBL" id="KRT84500.1"/>
    </source>
</evidence>
<evidence type="ECO:0000256" key="1">
    <source>
        <dbReference type="SAM" id="Phobius"/>
    </source>
</evidence>
<keyword evidence="1" id="KW-0472">Membrane</keyword>
<accession>A0A0T6BB04</accession>
<sequence>SGFPILALATLCVSVVKWLSVVSLVVLLGNQLFNLTVNYLDNKMASLLRQLTRVIRTPIVQARVCSNGVRLMSETPAAEIAEKKETRPTVRKPNLIQRNQLKDFGKYVGECLPKFIQKVQI</sequence>
<feature type="non-terminal residue" evidence="2">
    <location>
        <position position="121"/>
    </location>
</feature>
<keyword evidence="3" id="KW-1185">Reference proteome</keyword>
<feature type="transmembrane region" description="Helical" evidence="1">
    <location>
        <begin position="6"/>
        <end position="28"/>
    </location>
</feature>
<organism evidence="2 3">
    <name type="scientific">Oryctes borbonicus</name>
    <dbReference type="NCBI Taxonomy" id="1629725"/>
    <lineage>
        <taxon>Eukaryota</taxon>
        <taxon>Metazoa</taxon>
        <taxon>Ecdysozoa</taxon>
        <taxon>Arthropoda</taxon>
        <taxon>Hexapoda</taxon>
        <taxon>Insecta</taxon>
        <taxon>Pterygota</taxon>
        <taxon>Neoptera</taxon>
        <taxon>Endopterygota</taxon>
        <taxon>Coleoptera</taxon>
        <taxon>Polyphaga</taxon>
        <taxon>Scarabaeiformia</taxon>
        <taxon>Scarabaeidae</taxon>
        <taxon>Dynastinae</taxon>
        <taxon>Oryctes</taxon>
    </lineage>
</organism>